<evidence type="ECO:0000256" key="3">
    <source>
        <dbReference type="ARBA" id="ARBA00022471"/>
    </source>
</evidence>
<dbReference type="EMBL" id="AYRZ02000012">
    <property type="protein sequence ID" value="PHT64718.1"/>
    <property type="molecule type" value="Genomic_DNA"/>
</dbReference>
<reference evidence="7 8" key="1">
    <citation type="journal article" date="2014" name="Nat. Genet.">
        <title>Genome sequence of the hot pepper provides insights into the evolution of pungency in Capsicum species.</title>
        <authorList>
            <person name="Kim S."/>
            <person name="Park M."/>
            <person name="Yeom S.I."/>
            <person name="Kim Y.M."/>
            <person name="Lee J.M."/>
            <person name="Lee H.A."/>
            <person name="Seo E."/>
            <person name="Choi J."/>
            <person name="Cheong K."/>
            <person name="Kim K.T."/>
            <person name="Jung K."/>
            <person name="Lee G.W."/>
            <person name="Oh S.K."/>
            <person name="Bae C."/>
            <person name="Kim S.B."/>
            <person name="Lee H.Y."/>
            <person name="Kim S.Y."/>
            <person name="Kim M.S."/>
            <person name="Kang B.C."/>
            <person name="Jo Y.D."/>
            <person name="Yang H.B."/>
            <person name="Jeong H.J."/>
            <person name="Kang W.H."/>
            <person name="Kwon J.K."/>
            <person name="Shin C."/>
            <person name="Lim J.Y."/>
            <person name="Park J.H."/>
            <person name="Huh J.H."/>
            <person name="Kim J.S."/>
            <person name="Kim B.D."/>
            <person name="Cohen O."/>
            <person name="Paran I."/>
            <person name="Suh M.C."/>
            <person name="Lee S.B."/>
            <person name="Kim Y.K."/>
            <person name="Shin Y."/>
            <person name="Noh S.J."/>
            <person name="Park J."/>
            <person name="Seo Y.S."/>
            <person name="Kwon S.Y."/>
            <person name="Kim H.A."/>
            <person name="Park J.M."/>
            <person name="Kim H.J."/>
            <person name="Choi S.B."/>
            <person name="Bosland P.W."/>
            <person name="Reeves G."/>
            <person name="Jo S.H."/>
            <person name="Lee B.W."/>
            <person name="Cho H.T."/>
            <person name="Choi H.S."/>
            <person name="Lee M.S."/>
            <person name="Yu Y."/>
            <person name="Do Choi Y."/>
            <person name="Park B.S."/>
            <person name="van Deynze A."/>
            <person name="Ashrafi H."/>
            <person name="Hill T."/>
            <person name="Kim W.T."/>
            <person name="Pai H.S."/>
            <person name="Ahn H.K."/>
            <person name="Yeam I."/>
            <person name="Giovannoni J.J."/>
            <person name="Rose J.K."/>
            <person name="Sorensen I."/>
            <person name="Lee S.J."/>
            <person name="Kim R.W."/>
            <person name="Choi I.Y."/>
            <person name="Choi B.S."/>
            <person name="Lim J.S."/>
            <person name="Lee Y.H."/>
            <person name="Choi D."/>
        </authorList>
    </citation>
    <scope>NUCLEOTIDE SEQUENCE [LARGE SCALE GENOMIC DNA]</scope>
    <source>
        <strain evidence="8">cv. CM334</strain>
    </source>
</reference>
<comment type="subcellular location">
    <subcellularLocation>
        <location evidence="1 6">Secreted</location>
    </subcellularLocation>
</comment>
<dbReference type="InterPro" id="IPR010264">
    <property type="entry name" value="Self-incomp_S1"/>
</dbReference>
<feature type="chain" id="PRO_5025092833" description="S-protein homolog" evidence="6">
    <location>
        <begin position="27"/>
        <end position="151"/>
    </location>
</feature>
<dbReference type="PANTHER" id="PTHR31232:SF170">
    <property type="entry name" value="S-PROTEIN HOMOLOG"/>
    <property type="match status" value="1"/>
</dbReference>
<dbReference type="AlphaFoldDB" id="A0A2G2Y4R5"/>
<accession>A0A2G2Y4R5</accession>
<protein>
    <recommendedName>
        <fullName evidence="6">S-protein homolog</fullName>
    </recommendedName>
</protein>
<proteinExistence type="inferred from homology"/>
<dbReference type="OMA" id="DNFISAN"/>
<reference evidence="7 8" key="2">
    <citation type="journal article" date="2017" name="Genome Biol.">
        <title>New reference genome sequences of hot pepper reveal the massive evolution of plant disease-resistance genes by retroduplication.</title>
        <authorList>
            <person name="Kim S."/>
            <person name="Park J."/>
            <person name="Yeom S.I."/>
            <person name="Kim Y.M."/>
            <person name="Seo E."/>
            <person name="Kim K.T."/>
            <person name="Kim M.S."/>
            <person name="Lee J.M."/>
            <person name="Cheong K."/>
            <person name="Shin H.S."/>
            <person name="Kim S.B."/>
            <person name="Han K."/>
            <person name="Lee J."/>
            <person name="Park M."/>
            <person name="Lee H.A."/>
            <person name="Lee H.Y."/>
            <person name="Lee Y."/>
            <person name="Oh S."/>
            <person name="Lee J.H."/>
            <person name="Choi E."/>
            <person name="Choi E."/>
            <person name="Lee S.E."/>
            <person name="Jeon J."/>
            <person name="Kim H."/>
            <person name="Choi G."/>
            <person name="Song H."/>
            <person name="Lee J."/>
            <person name="Lee S.C."/>
            <person name="Kwon J.K."/>
            <person name="Lee H.Y."/>
            <person name="Koo N."/>
            <person name="Hong Y."/>
            <person name="Kim R.W."/>
            <person name="Kang W.H."/>
            <person name="Huh J.H."/>
            <person name="Kang B.C."/>
            <person name="Yang T.J."/>
            <person name="Lee Y.H."/>
            <person name="Bennetzen J.L."/>
            <person name="Choi D."/>
        </authorList>
    </citation>
    <scope>NUCLEOTIDE SEQUENCE [LARGE SCALE GENOMIC DNA]</scope>
    <source>
        <strain evidence="8">cv. CM334</strain>
    </source>
</reference>
<dbReference type="PANTHER" id="PTHR31232">
    <property type="match status" value="1"/>
</dbReference>
<comment type="similarity">
    <text evidence="2 6">Belongs to the plant self-incompatibility (S1) protein family.</text>
</comment>
<dbReference type="GO" id="GO:0005576">
    <property type="term" value="C:extracellular region"/>
    <property type="evidence" value="ECO:0007669"/>
    <property type="project" value="UniProtKB-SubCell"/>
</dbReference>
<sequence length="151" mass="17802">MSHCRYIMIILFMLLFIFPLDNFISANCFIDKQFHVQVIDDLPPDSSQLKVHCASKDNDLGDQFLSSTKKDFTWSFCEDFFNRTLYFCHFWWGTKESTFDVFNDPRNCIHDGPDVEGTTKCVWTVRSDGFYLGYYDNNGNFIDDLTYTWPS</sequence>
<evidence type="ECO:0000313" key="8">
    <source>
        <dbReference type="Proteomes" id="UP000222542"/>
    </source>
</evidence>
<dbReference type="Gramene" id="PHT64718">
    <property type="protein sequence ID" value="PHT64718"/>
    <property type="gene ID" value="T459_29143"/>
</dbReference>
<evidence type="ECO:0000256" key="1">
    <source>
        <dbReference type="ARBA" id="ARBA00004613"/>
    </source>
</evidence>
<evidence type="ECO:0000256" key="6">
    <source>
        <dbReference type="RuleBase" id="RU367044"/>
    </source>
</evidence>
<evidence type="ECO:0000256" key="4">
    <source>
        <dbReference type="ARBA" id="ARBA00022525"/>
    </source>
</evidence>
<organism evidence="7 8">
    <name type="scientific">Capsicum annuum</name>
    <name type="common">Capsicum pepper</name>
    <dbReference type="NCBI Taxonomy" id="4072"/>
    <lineage>
        <taxon>Eukaryota</taxon>
        <taxon>Viridiplantae</taxon>
        <taxon>Streptophyta</taxon>
        <taxon>Embryophyta</taxon>
        <taxon>Tracheophyta</taxon>
        <taxon>Spermatophyta</taxon>
        <taxon>Magnoliopsida</taxon>
        <taxon>eudicotyledons</taxon>
        <taxon>Gunneridae</taxon>
        <taxon>Pentapetalae</taxon>
        <taxon>asterids</taxon>
        <taxon>lamiids</taxon>
        <taxon>Solanales</taxon>
        <taxon>Solanaceae</taxon>
        <taxon>Solanoideae</taxon>
        <taxon>Capsiceae</taxon>
        <taxon>Capsicum</taxon>
    </lineage>
</organism>
<keyword evidence="3 6" id="KW-0713">Self-incompatibility</keyword>
<dbReference type="Proteomes" id="UP000222542">
    <property type="component" value="Unassembled WGS sequence"/>
</dbReference>
<evidence type="ECO:0000256" key="5">
    <source>
        <dbReference type="ARBA" id="ARBA00022729"/>
    </source>
</evidence>
<evidence type="ECO:0000256" key="2">
    <source>
        <dbReference type="ARBA" id="ARBA00005581"/>
    </source>
</evidence>
<gene>
    <name evidence="7" type="ORF">T459_29143</name>
</gene>
<keyword evidence="5 6" id="KW-0732">Signal</keyword>
<keyword evidence="8" id="KW-1185">Reference proteome</keyword>
<feature type="signal peptide" evidence="6">
    <location>
        <begin position="1"/>
        <end position="26"/>
    </location>
</feature>
<comment type="caution">
    <text evidence="7">The sequence shown here is derived from an EMBL/GenBank/DDBJ whole genome shotgun (WGS) entry which is preliminary data.</text>
</comment>
<dbReference type="GO" id="GO:0060320">
    <property type="term" value="P:rejection of self pollen"/>
    <property type="evidence" value="ECO:0007669"/>
    <property type="project" value="UniProtKB-KW"/>
</dbReference>
<keyword evidence="4 6" id="KW-0964">Secreted</keyword>
<dbReference type="Pfam" id="PF05938">
    <property type="entry name" value="Self-incomp_S1"/>
    <property type="match status" value="1"/>
</dbReference>
<name>A0A2G2Y4R5_CAPAN</name>
<evidence type="ECO:0000313" key="7">
    <source>
        <dbReference type="EMBL" id="PHT64718.1"/>
    </source>
</evidence>